<organism evidence="2 3">
    <name type="scientific">Meripilus lineatus</name>
    <dbReference type="NCBI Taxonomy" id="2056292"/>
    <lineage>
        <taxon>Eukaryota</taxon>
        <taxon>Fungi</taxon>
        <taxon>Dikarya</taxon>
        <taxon>Basidiomycota</taxon>
        <taxon>Agaricomycotina</taxon>
        <taxon>Agaricomycetes</taxon>
        <taxon>Polyporales</taxon>
        <taxon>Meripilaceae</taxon>
        <taxon>Meripilus</taxon>
    </lineage>
</organism>
<dbReference type="Gene3D" id="3.40.390.10">
    <property type="entry name" value="Collagenase (Catalytic Domain)"/>
    <property type="match status" value="1"/>
</dbReference>
<evidence type="ECO:0000259" key="1">
    <source>
        <dbReference type="Pfam" id="PF01400"/>
    </source>
</evidence>
<proteinExistence type="predicted"/>
<accession>A0AAD5YL82</accession>
<keyword evidence="3" id="KW-1185">Reference proteome</keyword>
<sequence length="181" mass="21404">MNLAKIDQSSFTPTDIETSYILHEFGHVLGFHHEHQSPSRARVLTFNRENILEHYRNQDCPWSRKDIKQNIINVLKDKQISNYSLFDPNSIMMYPIEESYTEQEIVIPRNTQLSELDKAYAMVHYPRQRPHKRAPEWTISHALDVIGVHGILRGQILRTRDPEKIRDLFTRWNAAERSKKV</sequence>
<dbReference type="Pfam" id="PF01400">
    <property type="entry name" value="Astacin"/>
    <property type="match status" value="1"/>
</dbReference>
<dbReference type="EMBL" id="JANAWD010000075">
    <property type="protein sequence ID" value="KAJ3488068.1"/>
    <property type="molecule type" value="Genomic_DNA"/>
</dbReference>
<dbReference type="SUPFAM" id="SSF55486">
    <property type="entry name" value="Metalloproteases ('zincins'), catalytic domain"/>
    <property type="match status" value="1"/>
</dbReference>
<dbReference type="InterPro" id="IPR024079">
    <property type="entry name" value="MetalloPept_cat_dom_sf"/>
</dbReference>
<protein>
    <recommendedName>
        <fullName evidence="1">Peptidase M12A domain-containing protein</fullName>
    </recommendedName>
</protein>
<dbReference type="InterPro" id="IPR001506">
    <property type="entry name" value="Peptidase_M12A"/>
</dbReference>
<reference evidence="2" key="1">
    <citation type="submission" date="2022-07" db="EMBL/GenBank/DDBJ databases">
        <title>Genome Sequence of Physisporinus lineatus.</title>
        <authorList>
            <person name="Buettner E."/>
        </authorList>
    </citation>
    <scope>NUCLEOTIDE SEQUENCE</scope>
    <source>
        <strain evidence="2">VT162</strain>
    </source>
</reference>
<comment type="caution">
    <text evidence="2">The sequence shown here is derived from an EMBL/GenBank/DDBJ whole genome shotgun (WGS) entry which is preliminary data.</text>
</comment>
<gene>
    <name evidence="2" type="ORF">NLI96_g3099</name>
</gene>
<dbReference type="GO" id="GO:0006508">
    <property type="term" value="P:proteolysis"/>
    <property type="evidence" value="ECO:0007669"/>
    <property type="project" value="InterPro"/>
</dbReference>
<dbReference type="Proteomes" id="UP001212997">
    <property type="component" value="Unassembled WGS sequence"/>
</dbReference>
<name>A0AAD5YL82_9APHY</name>
<dbReference type="GO" id="GO:0004222">
    <property type="term" value="F:metalloendopeptidase activity"/>
    <property type="evidence" value="ECO:0007669"/>
    <property type="project" value="InterPro"/>
</dbReference>
<evidence type="ECO:0000313" key="3">
    <source>
        <dbReference type="Proteomes" id="UP001212997"/>
    </source>
</evidence>
<dbReference type="AlphaFoldDB" id="A0AAD5YL82"/>
<feature type="domain" description="Peptidase M12A" evidence="1">
    <location>
        <begin position="18"/>
        <end position="111"/>
    </location>
</feature>
<evidence type="ECO:0000313" key="2">
    <source>
        <dbReference type="EMBL" id="KAJ3488068.1"/>
    </source>
</evidence>